<reference evidence="2 3" key="1">
    <citation type="submission" date="2020-08" db="EMBL/GenBank/DDBJ databases">
        <title>Genomic Encyclopedia of Type Strains, Phase IV (KMG-V): Genome sequencing to study the core and pangenomes of soil and plant-associated prokaryotes.</title>
        <authorList>
            <person name="Whitman W."/>
        </authorList>
    </citation>
    <scope>NUCLEOTIDE SEQUENCE [LARGE SCALE GENOMIC DNA]</scope>
    <source>
        <strain evidence="2 3">SEMIA 4084</strain>
    </source>
</reference>
<proteinExistence type="predicted"/>
<comment type="caution">
    <text evidence="2">The sequence shown here is derived from an EMBL/GenBank/DDBJ whole genome shotgun (WGS) entry which is preliminary data.</text>
</comment>
<name>A0A7W8X4U9_9HYPH</name>
<evidence type="ECO:0000256" key="1">
    <source>
        <dbReference type="SAM" id="Phobius"/>
    </source>
</evidence>
<accession>A0A7W8X4U9</accession>
<evidence type="ECO:0000313" key="2">
    <source>
        <dbReference type="EMBL" id="MBB5533450.1"/>
    </source>
</evidence>
<keyword evidence="1" id="KW-1133">Transmembrane helix</keyword>
<sequence length="43" mass="5221">MPVSETPRKSVRREYRQLMFRQFLMWLFGVSLPALLAVAFWVY</sequence>
<dbReference type="RefSeq" id="WP_018323716.1">
    <property type="nucleotide sequence ID" value="NZ_JACHBK010000001.1"/>
</dbReference>
<evidence type="ECO:0000313" key="3">
    <source>
        <dbReference type="Proteomes" id="UP000585507"/>
    </source>
</evidence>
<gene>
    <name evidence="2" type="ORF">GGD55_000111</name>
</gene>
<dbReference type="EMBL" id="JACHBK010000001">
    <property type="protein sequence ID" value="MBB5533450.1"/>
    <property type="molecule type" value="Genomic_DNA"/>
</dbReference>
<dbReference type="AlphaFoldDB" id="A0A7W8X4U9"/>
<keyword evidence="1" id="KW-0472">Membrane</keyword>
<organism evidence="2 3">
    <name type="scientific">Rhizobium giardinii</name>
    <dbReference type="NCBI Taxonomy" id="56731"/>
    <lineage>
        <taxon>Bacteria</taxon>
        <taxon>Pseudomonadati</taxon>
        <taxon>Pseudomonadota</taxon>
        <taxon>Alphaproteobacteria</taxon>
        <taxon>Hyphomicrobiales</taxon>
        <taxon>Rhizobiaceae</taxon>
        <taxon>Rhizobium/Agrobacterium group</taxon>
        <taxon>Rhizobium</taxon>
    </lineage>
</organism>
<protein>
    <submittedName>
        <fullName evidence="2">Uncharacterized protein</fullName>
    </submittedName>
</protein>
<feature type="transmembrane region" description="Helical" evidence="1">
    <location>
        <begin position="23"/>
        <end position="42"/>
    </location>
</feature>
<keyword evidence="1" id="KW-0812">Transmembrane</keyword>
<dbReference type="Proteomes" id="UP000585507">
    <property type="component" value="Unassembled WGS sequence"/>
</dbReference>
<keyword evidence="3" id="KW-1185">Reference proteome</keyword>